<gene>
    <name evidence="1" type="ORF">H2198_004435</name>
</gene>
<organism evidence="1 2">
    <name type="scientific">Neophaeococcomyces mojaviensis</name>
    <dbReference type="NCBI Taxonomy" id="3383035"/>
    <lineage>
        <taxon>Eukaryota</taxon>
        <taxon>Fungi</taxon>
        <taxon>Dikarya</taxon>
        <taxon>Ascomycota</taxon>
        <taxon>Pezizomycotina</taxon>
        <taxon>Eurotiomycetes</taxon>
        <taxon>Chaetothyriomycetidae</taxon>
        <taxon>Chaetothyriales</taxon>
        <taxon>Chaetothyriales incertae sedis</taxon>
        <taxon>Neophaeococcomyces</taxon>
    </lineage>
</organism>
<reference evidence="1" key="1">
    <citation type="submission" date="2022-10" db="EMBL/GenBank/DDBJ databases">
        <title>Culturing micro-colonial fungi from biological soil crusts in the Mojave desert and describing Neophaeococcomyces mojavensis, and introducing the new genera and species Taxawa tesnikishii.</title>
        <authorList>
            <person name="Kurbessoian T."/>
            <person name="Stajich J.E."/>
        </authorList>
    </citation>
    <scope>NUCLEOTIDE SEQUENCE</scope>
    <source>
        <strain evidence="1">JES_112</strain>
    </source>
</reference>
<accession>A0ACC3A8W5</accession>
<evidence type="ECO:0000313" key="2">
    <source>
        <dbReference type="Proteomes" id="UP001172386"/>
    </source>
</evidence>
<sequence>MEKHLRSEIKNDSTDSGESLTGTEERMLLRKIDLCLLPLLTLSYMLQFLDKQTLNFASVMGMIHDLDLRGSQYSWSSSVFYIGYLAFSYPASFLMVRFPIGKYLGCTCVAWAICLACHATTTNFTGLMIVRFFLGAAEASISPGFSLITGMWYKRKEQPFRHGIWFFGNSLAVMFGSLFAYGIAHIQGGLGPWKWLFIIFGIMTLFWAGVLLWFLPDTPSTARWLTPEQREKAVDRIRSNQTGIKNNTFKWDQAFEALTDIKVWLLVLYQLANSIPNGAYTTFSSLVVSGLGFSRLEVYLLQIPTGAIHGIFALGSTFLCTKFNNSRCFIAASVSIVSLAGSILVRFGPNVGSNLLGFFFFIAYASGIPISLSMITSNVAGFTKKAVTSAMMFIAYCAGNIIGPFLFFPSEAPTYPSGFLATTICFGLAVVFIGSLRVVLARENARRDRLQKEDRADMSDNSQELTDRTDNENLHFRYVL</sequence>
<dbReference type="Proteomes" id="UP001172386">
    <property type="component" value="Unassembled WGS sequence"/>
</dbReference>
<proteinExistence type="predicted"/>
<protein>
    <submittedName>
        <fullName evidence="1">Uncharacterized protein</fullName>
    </submittedName>
</protein>
<keyword evidence="2" id="KW-1185">Reference proteome</keyword>
<name>A0ACC3A8W5_9EURO</name>
<evidence type="ECO:0000313" key="1">
    <source>
        <dbReference type="EMBL" id="KAJ9657209.1"/>
    </source>
</evidence>
<comment type="caution">
    <text evidence="1">The sequence shown here is derived from an EMBL/GenBank/DDBJ whole genome shotgun (WGS) entry which is preliminary data.</text>
</comment>
<dbReference type="EMBL" id="JAPDRQ010000067">
    <property type="protein sequence ID" value="KAJ9657209.1"/>
    <property type="molecule type" value="Genomic_DNA"/>
</dbReference>